<dbReference type="PROSITE" id="PS51257">
    <property type="entry name" value="PROKAR_LIPOPROTEIN"/>
    <property type="match status" value="1"/>
</dbReference>
<evidence type="ECO:0000256" key="1">
    <source>
        <dbReference type="SAM" id="SignalP"/>
    </source>
</evidence>
<accession>A0A919VSC5</accession>
<dbReference type="EMBL" id="BOQP01000021">
    <property type="protein sequence ID" value="GIM74681.1"/>
    <property type="molecule type" value="Genomic_DNA"/>
</dbReference>
<gene>
    <name evidence="3" type="ORF">Aco04nite_41550</name>
</gene>
<evidence type="ECO:0000259" key="2">
    <source>
        <dbReference type="Pfam" id="PF09084"/>
    </source>
</evidence>
<keyword evidence="1" id="KW-0732">Signal</keyword>
<evidence type="ECO:0000313" key="4">
    <source>
        <dbReference type="Proteomes" id="UP000680865"/>
    </source>
</evidence>
<comment type="caution">
    <text evidence="3">The sequence shown here is derived from an EMBL/GenBank/DDBJ whole genome shotgun (WGS) entry which is preliminary data.</text>
</comment>
<reference evidence="3" key="1">
    <citation type="submission" date="2021-03" db="EMBL/GenBank/DDBJ databases">
        <title>Whole genome shotgun sequence of Actinoplanes consettensis NBRC 14913.</title>
        <authorList>
            <person name="Komaki H."/>
            <person name="Tamura T."/>
        </authorList>
    </citation>
    <scope>NUCLEOTIDE SEQUENCE</scope>
    <source>
        <strain evidence="3">NBRC 14913</strain>
    </source>
</reference>
<dbReference type="InterPro" id="IPR015168">
    <property type="entry name" value="SsuA/THI5"/>
</dbReference>
<dbReference type="SUPFAM" id="SSF53850">
    <property type="entry name" value="Periplasmic binding protein-like II"/>
    <property type="match status" value="1"/>
</dbReference>
<dbReference type="PANTHER" id="PTHR31528">
    <property type="entry name" value="4-AMINO-5-HYDROXYMETHYL-2-METHYLPYRIMIDINE PHOSPHATE SYNTHASE THI11-RELATED"/>
    <property type="match status" value="1"/>
</dbReference>
<protein>
    <recommendedName>
        <fullName evidence="2">SsuA/THI5-like domain-containing protein</fullName>
    </recommendedName>
</protein>
<feature type="domain" description="SsuA/THI5-like" evidence="2">
    <location>
        <begin position="73"/>
        <end position="269"/>
    </location>
</feature>
<dbReference type="RefSeq" id="WP_212998880.1">
    <property type="nucleotide sequence ID" value="NZ_BAAATW010000015.1"/>
</dbReference>
<dbReference type="AlphaFoldDB" id="A0A919VSC5"/>
<dbReference type="Pfam" id="PF09084">
    <property type="entry name" value="NMT1"/>
    <property type="match status" value="1"/>
</dbReference>
<feature type="signal peptide" evidence="1">
    <location>
        <begin position="1"/>
        <end position="25"/>
    </location>
</feature>
<keyword evidence="4" id="KW-1185">Reference proteome</keyword>
<dbReference type="Gene3D" id="3.40.190.10">
    <property type="entry name" value="Periplasmic binding protein-like II"/>
    <property type="match status" value="2"/>
</dbReference>
<sequence>MRYRFRTAMAVAASAALLTSVAACSSDDDDSATPAASAGTAISADRCAKNKAAGEITYLSGYQWQASASILEYAAADKLGYFKSLCLDVKMQPGTGDTSQNTKLLASGKVTFSPVSQQDVLSANANSIKVQGISSYSNVGLEILMTEPAITDLKQLNGTTLGQKGAMPVGVQAMLIKAGADYKSIKQVVVGYDPTVLTRGQVKSLTGFISNEPNQLKAAGKDVTVWRPYDYQVPGSLGAMAVNPDFAAKNPTAVEDVLRAGLHAFEYCETNAAECVKAASDLTGAGYDEKSNTGIWQTEDKVIRDSVKAGTPLGTIDTANVSALAEMLNTYTGTKITSTDAQAEFSSEYVKNIYNGDKLIWPAP</sequence>
<evidence type="ECO:0000313" key="3">
    <source>
        <dbReference type="EMBL" id="GIM74681.1"/>
    </source>
</evidence>
<dbReference type="PANTHER" id="PTHR31528:SF3">
    <property type="entry name" value="THIAMINE BIOSYNTHESIS PROTEIN HI_0357-RELATED"/>
    <property type="match status" value="1"/>
</dbReference>
<feature type="chain" id="PRO_5037633094" description="SsuA/THI5-like domain-containing protein" evidence="1">
    <location>
        <begin position="26"/>
        <end position="364"/>
    </location>
</feature>
<dbReference type="InterPro" id="IPR027939">
    <property type="entry name" value="NMT1/THI5"/>
</dbReference>
<name>A0A919VSC5_9ACTN</name>
<dbReference type="Proteomes" id="UP000680865">
    <property type="component" value="Unassembled WGS sequence"/>
</dbReference>
<proteinExistence type="predicted"/>
<organism evidence="3 4">
    <name type="scientific">Winogradskya consettensis</name>
    <dbReference type="NCBI Taxonomy" id="113560"/>
    <lineage>
        <taxon>Bacteria</taxon>
        <taxon>Bacillati</taxon>
        <taxon>Actinomycetota</taxon>
        <taxon>Actinomycetes</taxon>
        <taxon>Micromonosporales</taxon>
        <taxon>Micromonosporaceae</taxon>
        <taxon>Winogradskya</taxon>
    </lineage>
</organism>
<dbReference type="GO" id="GO:0009228">
    <property type="term" value="P:thiamine biosynthetic process"/>
    <property type="evidence" value="ECO:0007669"/>
    <property type="project" value="InterPro"/>
</dbReference>